<reference evidence="2" key="1">
    <citation type="journal article" date="2019" name="Int. J. Syst. Evol. Microbiol.">
        <title>The Global Catalogue of Microorganisms (GCM) 10K type strain sequencing project: providing services to taxonomists for standard genome sequencing and annotation.</title>
        <authorList>
            <consortium name="The Broad Institute Genomics Platform"/>
            <consortium name="The Broad Institute Genome Sequencing Center for Infectious Disease"/>
            <person name="Wu L."/>
            <person name="Ma J."/>
        </authorList>
    </citation>
    <scope>NUCLEOTIDE SEQUENCE [LARGE SCALE GENOMIC DNA]</scope>
    <source>
        <strain evidence="2">JCM 4565</strain>
    </source>
</reference>
<dbReference type="EMBL" id="BAAABW010000012">
    <property type="protein sequence ID" value="GAA0344133.1"/>
    <property type="molecule type" value="Genomic_DNA"/>
</dbReference>
<sequence>MVQLWTVTIVSDRYPAPGRMELHCSEPGCRPDPVPLPAPSAARTAAAGHLAWHGRRLEAAPAGARCVCRAEAVHRVITHSEAGRVWRLAALCGPCTESLPDARVLRPLNHRDGAPPRGAGPR</sequence>
<keyword evidence="2" id="KW-1185">Reference proteome</keyword>
<protein>
    <submittedName>
        <fullName evidence="1">Uncharacterized protein</fullName>
    </submittedName>
</protein>
<organism evidence="1 2">
    <name type="scientific">Streptomyces blastmyceticus</name>
    <dbReference type="NCBI Taxonomy" id="68180"/>
    <lineage>
        <taxon>Bacteria</taxon>
        <taxon>Bacillati</taxon>
        <taxon>Actinomycetota</taxon>
        <taxon>Actinomycetes</taxon>
        <taxon>Kitasatosporales</taxon>
        <taxon>Streptomycetaceae</taxon>
        <taxon>Streptomyces</taxon>
    </lineage>
</organism>
<evidence type="ECO:0000313" key="1">
    <source>
        <dbReference type="EMBL" id="GAA0344133.1"/>
    </source>
</evidence>
<dbReference type="Proteomes" id="UP001500063">
    <property type="component" value="Unassembled WGS sequence"/>
</dbReference>
<accession>A0ABP3GFE6</accession>
<proteinExistence type="predicted"/>
<gene>
    <name evidence="1" type="ORF">GCM10010319_20330</name>
</gene>
<name>A0ABP3GFE6_9ACTN</name>
<comment type="caution">
    <text evidence="1">The sequence shown here is derived from an EMBL/GenBank/DDBJ whole genome shotgun (WGS) entry which is preliminary data.</text>
</comment>
<evidence type="ECO:0000313" key="2">
    <source>
        <dbReference type="Proteomes" id="UP001500063"/>
    </source>
</evidence>